<feature type="transmembrane region" description="Helical" evidence="9">
    <location>
        <begin position="405"/>
        <end position="424"/>
    </location>
</feature>
<dbReference type="InterPro" id="IPR004813">
    <property type="entry name" value="OPT"/>
</dbReference>
<evidence type="ECO:0000256" key="8">
    <source>
        <dbReference type="ARBA" id="ARBA00023136"/>
    </source>
</evidence>
<feature type="transmembrane region" description="Helical" evidence="9">
    <location>
        <begin position="330"/>
        <end position="349"/>
    </location>
</feature>
<evidence type="ECO:0000256" key="5">
    <source>
        <dbReference type="ARBA" id="ARBA00022856"/>
    </source>
</evidence>
<sequence length="868" mass="97662">MLEAKGKDAIESVTAALDGDSLDEKRAGTSPEIPFAHIVTAKHAEVVLNLTEADFLSAQKEAEKLSLQDVKKILRHGYELHEFDPNFPSKVLAKMKEFLENDQILESPEKHAELIEEMRLEAAVLTTSSPYAEVRAVVNHDDDVNIPCSTIRSWTIGLVFVVVVAFMNQLFSVRQPSISVGPEVVQLLCYPVGKAFEKFLPDIGVTLFGVRHSLNPGEFSRKEHMLITIIATVGSVLPSSRYIIFTQFLKKYFNQPYSGSFGYQILLALSTDLMGYGLAGIMRKILVYPSYCLYPKSLVTIALNNSLHRDKNRPVQGPGQKTWTITRFRFFMWAFISMFVYFWFPKYIFTALSAFNWIAWIAPNNIDLSAITGSSKGAGFNPLPTFDWNIISSKGDPLVIPYRAVVNKFFGVLVGAFMVIGMWYTNSKNPHAYDYFAFHTSYLPINTSTLYNNNATSFNVSRILDSRGWLDEAKYQAYSPAFMSSASLTMYYWFFALYAATITHTYVYYRNEIVQGFKNLFRRLKDSSLTDDVHNKLMKQYPEVSEWWYLALNFIAIAFGIAVITGWQTYTTVGVVFFGILLSLVYIIPAGVIYATTSIDVELNVIAEFIGGAIQPGNALAMNFFKCYGYVTTAHALNFVNDLKLAHYTKIPPRHTFWAQIIATVISALVCTGTMNFQLNKVEDICESTQSARFTCPGVNVYFAAAVQFGSMGAKRVFGSGGQYTILLSAFPIGLVILLILYYAQRKLPKEHWARKIHPVAFLSGGVVWTPPYNLSYIWPAVPFGYLSMVYLKGRYLAFWSKYNYVLSAAWTIAIALSALVMYFALEYSGIELNWWGNSANSGCESKGCVRMKLPKGEYFGPRIGNYA</sequence>
<comment type="similarity">
    <text evidence="2">Belongs to the oligopeptide OPT transporter family.</text>
</comment>
<dbReference type="NCBIfam" id="TIGR00727">
    <property type="entry name" value="ISP4_OPT"/>
    <property type="match status" value="1"/>
</dbReference>
<dbReference type="EMBL" id="JAXOVC010000008">
    <property type="protein sequence ID" value="KAK4497873.1"/>
    <property type="molecule type" value="Genomic_DNA"/>
</dbReference>
<evidence type="ECO:0000313" key="10">
    <source>
        <dbReference type="EMBL" id="KAK4497873.1"/>
    </source>
</evidence>
<protein>
    <recommendedName>
        <fullName evidence="12">Oligopeptide transporter</fullName>
    </recommendedName>
</protein>
<proteinExistence type="inferred from homology"/>
<name>A0ABR0E9D1_ZASCE</name>
<organism evidence="10 11">
    <name type="scientific">Zasmidium cellare</name>
    <name type="common">Wine cellar mold</name>
    <name type="synonym">Racodium cellare</name>
    <dbReference type="NCBI Taxonomy" id="395010"/>
    <lineage>
        <taxon>Eukaryota</taxon>
        <taxon>Fungi</taxon>
        <taxon>Dikarya</taxon>
        <taxon>Ascomycota</taxon>
        <taxon>Pezizomycotina</taxon>
        <taxon>Dothideomycetes</taxon>
        <taxon>Dothideomycetidae</taxon>
        <taxon>Mycosphaerellales</taxon>
        <taxon>Mycosphaerellaceae</taxon>
        <taxon>Zasmidium</taxon>
    </lineage>
</organism>
<evidence type="ECO:0000256" key="7">
    <source>
        <dbReference type="ARBA" id="ARBA00022989"/>
    </source>
</evidence>
<keyword evidence="3" id="KW-0813">Transport</keyword>
<keyword evidence="8 9" id="KW-0472">Membrane</keyword>
<comment type="subcellular location">
    <subcellularLocation>
        <location evidence="1">Membrane</location>
        <topology evidence="1">Multi-pass membrane protein</topology>
    </subcellularLocation>
</comment>
<feature type="transmembrane region" description="Helical" evidence="9">
    <location>
        <begin position="724"/>
        <end position="744"/>
    </location>
</feature>
<keyword evidence="4 9" id="KW-0812">Transmembrane</keyword>
<feature type="transmembrane region" description="Helical" evidence="9">
    <location>
        <begin position="574"/>
        <end position="595"/>
    </location>
</feature>
<comment type="caution">
    <text evidence="10">The sequence shown here is derived from an EMBL/GenBank/DDBJ whole genome shotgun (WGS) entry which is preliminary data.</text>
</comment>
<feature type="transmembrane region" description="Helical" evidence="9">
    <location>
        <begin position="261"/>
        <end position="281"/>
    </location>
</feature>
<keyword evidence="11" id="KW-1185">Reference proteome</keyword>
<feature type="transmembrane region" description="Helical" evidence="9">
    <location>
        <begin position="547"/>
        <end position="567"/>
    </location>
</feature>
<feature type="transmembrane region" description="Helical" evidence="9">
    <location>
        <begin position="804"/>
        <end position="826"/>
    </location>
</feature>
<evidence type="ECO:0000256" key="4">
    <source>
        <dbReference type="ARBA" id="ARBA00022692"/>
    </source>
</evidence>
<evidence type="ECO:0000256" key="6">
    <source>
        <dbReference type="ARBA" id="ARBA00022927"/>
    </source>
</evidence>
<reference evidence="10 11" key="1">
    <citation type="journal article" date="2023" name="G3 (Bethesda)">
        <title>A chromosome-level genome assembly of Zasmidium syzygii isolated from banana leaves.</title>
        <authorList>
            <person name="van Westerhoven A.C."/>
            <person name="Mehrabi R."/>
            <person name="Talebi R."/>
            <person name="Steentjes M.B.F."/>
            <person name="Corcolon B."/>
            <person name="Chong P.A."/>
            <person name="Kema G.H.J."/>
            <person name="Seidl M.F."/>
        </authorList>
    </citation>
    <scope>NUCLEOTIDE SEQUENCE [LARGE SCALE GENOMIC DNA]</scope>
    <source>
        <strain evidence="10 11">P124</strain>
    </source>
</reference>
<evidence type="ECO:0000313" key="11">
    <source>
        <dbReference type="Proteomes" id="UP001305779"/>
    </source>
</evidence>
<gene>
    <name evidence="10" type="ORF">PRZ48_010528</name>
</gene>
<dbReference type="InterPro" id="IPR004648">
    <property type="entry name" value="Oligpept_transpt"/>
</dbReference>
<evidence type="ECO:0000256" key="9">
    <source>
        <dbReference type="SAM" id="Phobius"/>
    </source>
</evidence>
<dbReference type="Proteomes" id="UP001305779">
    <property type="component" value="Unassembled WGS sequence"/>
</dbReference>
<accession>A0ABR0E9D1</accession>
<dbReference type="NCBIfam" id="TIGR00728">
    <property type="entry name" value="OPT_sfam"/>
    <property type="match status" value="1"/>
</dbReference>
<evidence type="ECO:0008006" key="12">
    <source>
        <dbReference type="Google" id="ProtNLM"/>
    </source>
</evidence>
<feature type="transmembrane region" description="Helical" evidence="9">
    <location>
        <begin position="226"/>
        <end position="249"/>
    </location>
</feature>
<dbReference type="Pfam" id="PF03169">
    <property type="entry name" value="OPT"/>
    <property type="match status" value="1"/>
</dbReference>
<evidence type="ECO:0000256" key="1">
    <source>
        <dbReference type="ARBA" id="ARBA00004141"/>
    </source>
</evidence>
<evidence type="ECO:0000256" key="2">
    <source>
        <dbReference type="ARBA" id="ARBA00008807"/>
    </source>
</evidence>
<feature type="transmembrane region" description="Helical" evidence="9">
    <location>
        <begin position="657"/>
        <end position="679"/>
    </location>
</feature>
<feature type="transmembrane region" description="Helical" evidence="9">
    <location>
        <begin position="490"/>
        <end position="509"/>
    </location>
</feature>
<keyword evidence="7 9" id="KW-1133">Transmembrane helix</keyword>
<keyword evidence="5" id="KW-0571">Peptide transport</keyword>
<evidence type="ECO:0000256" key="3">
    <source>
        <dbReference type="ARBA" id="ARBA00022448"/>
    </source>
</evidence>
<dbReference type="PANTHER" id="PTHR22601">
    <property type="entry name" value="ISP4 LIKE PROTEIN"/>
    <property type="match status" value="1"/>
</dbReference>
<feature type="transmembrane region" description="Helical" evidence="9">
    <location>
        <begin position="753"/>
        <end position="770"/>
    </location>
</feature>
<keyword evidence="6" id="KW-0653">Protein transport</keyword>
<feature type="transmembrane region" description="Helical" evidence="9">
    <location>
        <begin position="154"/>
        <end position="171"/>
    </location>
</feature>